<protein>
    <submittedName>
        <fullName evidence="5">Acetyltransferase, ribosomal protein N-acetylase</fullName>
    </submittedName>
</protein>
<dbReference type="PROSITE" id="PS51186">
    <property type="entry name" value="GNAT"/>
    <property type="match status" value="1"/>
</dbReference>
<dbReference type="eggNOG" id="COG1670">
    <property type="taxonomic scope" value="Bacteria"/>
</dbReference>
<evidence type="ECO:0000256" key="1">
    <source>
        <dbReference type="ARBA" id="ARBA00022679"/>
    </source>
</evidence>
<evidence type="ECO:0000313" key="5">
    <source>
        <dbReference type="EMBL" id="AEV69994.1"/>
    </source>
</evidence>
<dbReference type="Proteomes" id="UP000005435">
    <property type="component" value="Chromosome"/>
</dbReference>
<sequence length="176" mass="20288">MNITTSIDGLVIRSFRIEDAESYSKYANNYNIWRFLRDEFAHPFTLAHAKEYIEKICLPNESSYFAIDYQGTAIGDIHIVKQTDILRLSGFLGFWLAEEFWGKGIMTEAVKAVTKYAFEKLDLIRIFARVFSNNSASIRVLEKAGYELEGRFKNAIVKEGIILDQLQYAILKPLEK</sequence>
<proteinExistence type="inferred from homology"/>
<organism evidence="5 6">
    <name type="scientific">Acetivibrio clariflavus (strain DSM 19732 / NBRC 101661 / EBR45)</name>
    <name type="common">Clostridium clariflavum</name>
    <dbReference type="NCBI Taxonomy" id="720554"/>
    <lineage>
        <taxon>Bacteria</taxon>
        <taxon>Bacillati</taxon>
        <taxon>Bacillota</taxon>
        <taxon>Clostridia</taxon>
        <taxon>Eubacteriales</taxon>
        <taxon>Oscillospiraceae</taxon>
        <taxon>Acetivibrio</taxon>
    </lineage>
</organism>
<accession>G8LYK6</accession>
<keyword evidence="6" id="KW-1185">Reference proteome</keyword>
<name>G8LYK6_ACECE</name>
<dbReference type="InterPro" id="IPR000182">
    <property type="entry name" value="GNAT_dom"/>
</dbReference>
<dbReference type="AlphaFoldDB" id="G8LYK6"/>
<evidence type="ECO:0000259" key="4">
    <source>
        <dbReference type="PROSITE" id="PS51186"/>
    </source>
</evidence>
<gene>
    <name evidence="5" type="ordered locus">Clocl_3515</name>
</gene>
<dbReference type="SUPFAM" id="SSF55729">
    <property type="entry name" value="Acyl-CoA N-acyltransferases (Nat)"/>
    <property type="match status" value="1"/>
</dbReference>
<comment type="similarity">
    <text evidence="3">Belongs to the acetyltransferase family. RimJ subfamily.</text>
</comment>
<keyword evidence="5" id="KW-0689">Ribosomal protein</keyword>
<dbReference type="HOGENOM" id="CLU_013985_3_4_9"/>
<dbReference type="InterPro" id="IPR051531">
    <property type="entry name" value="N-acetyltransferase"/>
</dbReference>
<feature type="domain" description="N-acetyltransferase" evidence="4">
    <location>
        <begin position="10"/>
        <end position="175"/>
    </location>
</feature>
<reference evidence="5 6" key="2">
    <citation type="journal article" date="2012" name="Stand. Genomic Sci.">
        <title>Complete Genome Sequence of Clostridium clariflavum DSM 19732.</title>
        <authorList>
            <person name="Izquierdo J.A."/>
            <person name="Goodwin L."/>
            <person name="Davenport K.W."/>
            <person name="Teshima H."/>
            <person name="Bruce D."/>
            <person name="Detter C."/>
            <person name="Tapia R."/>
            <person name="Han S."/>
            <person name="Land M."/>
            <person name="Hauser L."/>
            <person name="Jeffries C.D."/>
            <person name="Han J."/>
            <person name="Pitluck S."/>
            <person name="Nolan M."/>
            <person name="Chen A."/>
            <person name="Huntemann M."/>
            <person name="Mavromatis K."/>
            <person name="Mikhailova N."/>
            <person name="Liolios K."/>
            <person name="Woyke T."/>
            <person name="Lynd L.R."/>
        </authorList>
    </citation>
    <scope>NUCLEOTIDE SEQUENCE [LARGE SCALE GENOMIC DNA]</scope>
    <source>
        <strain evidence="6">DSM 19732 / NBRC 101661 / EBR45</strain>
    </source>
</reference>
<dbReference type="EMBL" id="CP003065">
    <property type="protein sequence ID" value="AEV69994.1"/>
    <property type="molecule type" value="Genomic_DNA"/>
</dbReference>
<dbReference type="Pfam" id="PF13302">
    <property type="entry name" value="Acetyltransf_3"/>
    <property type="match status" value="1"/>
</dbReference>
<evidence type="ECO:0000256" key="3">
    <source>
        <dbReference type="ARBA" id="ARBA00038502"/>
    </source>
</evidence>
<evidence type="ECO:0000256" key="2">
    <source>
        <dbReference type="ARBA" id="ARBA00023315"/>
    </source>
</evidence>
<dbReference type="STRING" id="720554.Clocl_3515"/>
<keyword evidence="1 5" id="KW-0808">Transferase</keyword>
<dbReference type="KEGG" id="ccl:Clocl_3515"/>
<dbReference type="PANTHER" id="PTHR43792:SF8">
    <property type="entry name" value="[RIBOSOMAL PROTEIN US5]-ALANINE N-ACETYLTRANSFERASE"/>
    <property type="match status" value="1"/>
</dbReference>
<dbReference type="GO" id="GO:0005840">
    <property type="term" value="C:ribosome"/>
    <property type="evidence" value="ECO:0007669"/>
    <property type="project" value="UniProtKB-KW"/>
</dbReference>
<evidence type="ECO:0000313" key="6">
    <source>
        <dbReference type="Proteomes" id="UP000005435"/>
    </source>
</evidence>
<dbReference type="PANTHER" id="PTHR43792">
    <property type="entry name" value="GNAT FAMILY, PUTATIVE (AFU_ORTHOLOGUE AFUA_3G00765)-RELATED-RELATED"/>
    <property type="match status" value="1"/>
</dbReference>
<dbReference type="RefSeq" id="WP_014256521.1">
    <property type="nucleotide sequence ID" value="NC_016627.1"/>
</dbReference>
<keyword evidence="5" id="KW-0687">Ribonucleoprotein</keyword>
<dbReference type="GO" id="GO:0016747">
    <property type="term" value="F:acyltransferase activity, transferring groups other than amino-acyl groups"/>
    <property type="evidence" value="ECO:0007669"/>
    <property type="project" value="InterPro"/>
</dbReference>
<dbReference type="Gene3D" id="3.40.630.30">
    <property type="match status" value="1"/>
</dbReference>
<dbReference type="OrthoDB" id="9785602at2"/>
<keyword evidence="2" id="KW-0012">Acyltransferase</keyword>
<reference evidence="6" key="1">
    <citation type="submission" date="2011-12" db="EMBL/GenBank/DDBJ databases">
        <title>Complete sequence of Clostridium clariflavum DSM 19732.</title>
        <authorList>
            <consortium name="US DOE Joint Genome Institute"/>
            <person name="Lucas S."/>
            <person name="Han J."/>
            <person name="Lapidus A."/>
            <person name="Cheng J.-F."/>
            <person name="Goodwin L."/>
            <person name="Pitluck S."/>
            <person name="Peters L."/>
            <person name="Teshima H."/>
            <person name="Detter J.C."/>
            <person name="Han C."/>
            <person name="Tapia R."/>
            <person name="Land M."/>
            <person name="Hauser L."/>
            <person name="Kyrpides N."/>
            <person name="Ivanova N."/>
            <person name="Pagani I."/>
            <person name="Kitzmiller T."/>
            <person name="Lynd L."/>
            <person name="Izquierdo J."/>
            <person name="Woyke T."/>
        </authorList>
    </citation>
    <scope>NUCLEOTIDE SEQUENCE [LARGE SCALE GENOMIC DNA]</scope>
    <source>
        <strain evidence="6">DSM 19732 / NBRC 101661 / EBR45</strain>
    </source>
</reference>
<dbReference type="InterPro" id="IPR016181">
    <property type="entry name" value="Acyl_CoA_acyltransferase"/>
</dbReference>